<comment type="caution">
    <text evidence="2">The sequence shown here is derived from an EMBL/GenBank/DDBJ whole genome shotgun (WGS) entry which is preliminary data.</text>
</comment>
<evidence type="ECO:0000256" key="1">
    <source>
        <dbReference type="SAM" id="Phobius"/>
    </source>
</evidence>
<dbReference type="AlphaFoldDB" id="A0A354M3G7"/>
<feature type="transmembrane region" description="Helical" evidence="1">
    <location>
        <begin position="146"/>
        <end position="168"/>
    </location>
</feature>
<feature type="transmembrane region" description="Helical" evidence="1">
    <location>
        <begin position="183"/>
        <end position="203"/>
    </location>
</feature>
<proteinExistence type="predicted"/>
<feature type="transmembrane region" description="Helical" evidence="1">
    <location>
        <begin position="71"/>
        <end position="87"/>
    </location>
</feature>
<sequence>MNGVFKMANEKFTIVKDRKSADVTIKKGQKVYVEDNKKGLGGSIIVAIVCFCISPLLVFKAMPLYGKLLSILYLLGSVLIILEPRFVKSRLSISSKYYSGISIYQKISYVLIGATYLFFCRNCFVQFINFRKYDYINADFTYTMKWLYICSLVSMILLLVTRFLTFIISNHLSIMDALKDEKIFWAILGPLIILTIVFGQLGLMKNDASSKTGPLININELTNVQTYENNVVLEYSFHNNTKTSVSEIKNIHIKVTNDTGNTVAEKTFDSVLTGWWDGHKDHKVSFTFDFPNEADATYFKTNSQVSLTTEISGFYLD</sequence>
<reference evidence="2 3" key="1">
    <citation type="journal article" date="2018" name="Nat. Biotechnol.">
        <title>A standardized bacterial taxonomy based on genome phylogeny substantially revises the tree of life.</title>
        <authorList>
            <person name="Parks D.H."/>
            <person name="Chuvochina M."/>
            <person name="Waite D.W."/>
            <person name="Rinke C."/>
            <person name="Skarshewski A."/>
            <person name="Chaumeil P.A."/>
            <person name="Hugenholtz P."/>
        </authorList>
    </citation>
    <scope>NUCLEOTIDE SEQUENCE [LARGE SCALE GENOMIC DNA]</scope>
    <source>
        <strain evidence="2">UBA11482</strain>
    </source>
</reference>
<keyword evidence="1" id="KW-0812">Transmembrane</keyword>
<evidence type="ECO:0000313" key="2">
    <source>
        <dbReference type="EMBL" id="HBJ09056.1"/>
    </source>
</evidence>
<feature type="transmembrane region" description="Helical" evidence="1">
    <location>
        <begin position="107"/>
        <end position="125"/>
    </location>
</feature>
<organism evidence="2 3">
    <name type="scientific">Coprobacter fastidiosus</name>
    <dbReference type="NCBI Taxonomy" id="1099853"/>
    <lineage>
        <taxon>Bacteria</taxon>
        <taxon>Pseudomonadati</taxon>
        <taxon>Bacteroidota</taxon>
        <taxon>Bacteroidia</taxon>
        <taxon>Bacteroidales</taxon>
        <taxon>Barnesiellaceae</taxon>
        <taxon>Coprobacter</taxon>
    </lineage>
</organism>
<dbReference type="EMBL" id="DNWC01000111">
    <property type="protein sequence ID" value="HBJ09056.1"/>
    <property type="molecule type" value="Genomic_DNA"/>
</dbReference>
<accession>A0A354M3G7</accession>
<protein>
    <submittedName>
        <fullName evidence="2">Uncharacterized protein</fullName>
    </submittedName>
</protein>
<dbReference type="Proteomes" id="UP000262954">
    <property type="component" value="Unassembled WGS sequence"/>
</dbReference>
<keyword evidence="1" id="KW-0472">Membrane</keyword>
<feature type="transmembrane region" description="Helical" evidence="1">
    <location>
        <begin position="40"/>
        <end position="59"/>
    </location>
</feature>
<evidence type="ECO:0000313" key="3">
    <source>
        <dbReference type="Proteomes" id="UP000262954"/>
    </source>
</evidence>
<gene>
    <name evidence="2" type="ORF">DDY73_08625</name>
</gene>
<name>A0A354M3G7_9BACT</name>
<keyword evidence="1" id="KW-1133">Transmembrane helix</keyword>